<keyword evidence="1" id="KW-1133">Transmembrane helix</keyword>
<evidence type="ECO:0000256" key="1">
    <source>
        <dbReference type="SAM" id="Phobius"/>
    </source>
</evidence>
<sequence length="214" mass="24111">MRTQRYADNSLKIRDPVHESEIKFGKCLSCSQFHTRNSCAFRNAKCFKCGEIGQSPFLILLFISLQLMLKSIFLILLSVSDDHLSSSTTSKSDIELHSRQEFNETQSPCETTVSYQSTFQISHVIVLDMVFPNDSHISDEISYKSEEDMLSEPSHGRKPGVVLIDADFPNDLLLCNDILNKFEETISEESNPDVISNIICICSCGKLSGLFLNK</sequence>
<protein>
    <submittedName>
        <fullName evidence="4">Nucleic acid binding protein</fullName>
    </submittedName>
</protein>
<evidence type="ECO:0000313" key="4">
    <source>
        <dbReference type="WBParaSite" id="SCUD_0000651801-mRNA-1"/>
    </source>
</evidence>
<evidence type="ECO:0000313" key="2">
    <source>
        <dbReference type="EMBL" id="VDP04885.1"/>
    </source>
</evidence>
<keyword evidence="1" id="KW-0812">Transmembrane</keyword>
<accession>A0A183JUX5</accession>
<dbReference type="WBParaSite" id="SCUD_0000651801-mRNA-1">
    <property type="protein sequence ID" value="SCUD_0000651801-mRNA-1"/>
    <property type="gene ID" value="SCUD_0000651801"/>
</dbReference>
<name>A0A183JUX5_9TREM</name>
<reference evidence="2 3" key="2">
    <citation type="submission" date="2018-11" db="EMBL/GenBank/DDBJ databases">
        <authorList>
            <consortium name="Pathogen Informatics"/>
        </authorList>
    </citation>
    <scope>NUCLEOTIDE SEQUENCE [LARGE SCALE GENOMIC DNA]</scope>
    <source>
        <strain evidence="2">Dakar</strain>
        <strain evidence="3">Dakar, Senegal</strain>
    </source>
</reference>
<proteinExistence type="predicted"/>
<dbReference type="AlphaFoldDB" id="A0A183JUX5"/>
<dbReference type="Proteomes" id="UP000279833">
    <property type="component" value="Unassembled WGS sequence"/>
</dbReference>
<keyword evidence="3" id="KW-1185">Reference proteome</keyword>
<reference evidence="4" key="1">
    <citation type="submission" date="2016-06" db="UniProtKB">
        <authorList>
            <consortium name="WormBaseParasite"/>
        </authorList>
    </citation>
    <scope>IDENTIFICATION</scope>
</reference>
<evidence type="ECO:0000313" key="3">
    <source>
        <dbReference type="Proteomes" id="UP000279833"/>
    </source>
</evidence>
<gene>
    <name evidence="2" type="ORF">SCUD_LOCUS6518</name>
</gene>
<dbReference type="EMBL" id="UZAK01014913">
    <property type="protein sequence ID" value="VDP04885.1"/>
    <property type="molecule type" value="Genomic_DNA"/>
</dbReference>
<organism evidence="4">
    <name type="scientific">Schistosoma curassoni</name>
    <dbReference type="NCBI Taxonomy" id="6186"/>
    <lineage>
        <taxon>Eukaryota</taxon>
        <taxon>Metazoa</taxon>
        <taxon>Spiralia</taxon>
        <taxon>Lophotrochozoa</taxon>
        <taxon>Platyhelminthes</taxon>
        <taxon>Trematoda</taxon>
        <taxon>Digenea</taxon>
        <taxon>Strigeidida</taxon>
        <taxon>Schistosomatoidea</taxon>
        <taxon>Schistosomatidae</taxon>
        <taxon>Schistosoma</taxon>
    </lineage>
</organism>
<feature type="transmembrane region" description="Helical" evidence="1">
    <location>
        <begin position="57"/>
        <end position="79"/>
    </location>
</feature>
<keyword evidence="1" id="KW-0472">Membrane</keyword>